<keyword evidence="6" id="KW-1185">Reference proteome</keyword>
<dbReference type="EMBL" id="SJPL01000001">
    <property type="protein sequence ID" value="TWT72460.1"/>
    <property type="molecule type" value="Genomic_DNA"/>
</dbReference>
<reference evidence="5 6" key="1">
    <citation type="submission" date="2019-02" db="EMBL/GenBank/DDBJ databases">
        <title>Deep-cultivation of Planctomycetes and their phenomic and genomic characterization uncovers novel biology.</title>
        <authorList>
            <person name="Wiegand S."/>
            <person name="Jogler M."/>
            <person name="Boedeker C."/>
            <person name="Pinto D."/>
            <person name="Vollmers J."/>
            <person name="Rivas-Marin E."/>
            <person name="Kohn T."/>
            <person name="Peeters S.H."/>
            <person name="Heuer A."/>
            <person name="Rast P."/>
            <person name="Oberbeckmann S."/>
            <person name="Bunk B."/>
            <person name="Jeske O."/>
            <person name="Meyerdierks A."/>
            <person name="Storesund J.E."/>
            <person name="Kallscheuer N."/>
            <person name="Luecker S."/>
            <person name="Lage O.M."/>
            <person name="Pohl T."/>
            <person name="Merkel B.J."/>
            <person name="Hornburger P."/>
            <person name="Mueller R.-W."/>
            <person name="Bruemmer F."/>
            <person name="Labrenz M."/>
            <person name="Spormann A.M."/>
            <person name="Op Den Camp H."/>
            <person name="Overmann J."/>
            <person name="Amann R."/>
            <person name="Jetten M.S.M."/>
            <person name="Mascher T."/>
            <person name="Medema M.H."/>
            <person name="Devos D.P."/>
            <person name="Kaster A.-K."/>
            <person name="Ovreas L."/>
            <person name="Rohde M."/>
            <person name="Galperin M.Y."/>
            <person name="Jogler C."/>
        </authorList>
    </citation>
    <scope>NUCLEOTIDE SEQUENCE [LARGE SCALE GENOMIC DNA]</scope>
    <source>
        <strain evidence="5 6">Pan14r</strain>
    </source>
</reference>
<evidence type="ECO:0000313" key="5">
    <source>
        <dbReference type="EMBL" id="TWT72460.1"/>
    </source>
</evidence>
<organism evidence="5 6">
    <name type="scientific">Crateriforma conspicua</name>
    <dbReference type="NCBI Taxonomy" id="2527996"/>
    <lineage>
        <taxon>Bacteria</taxon>
        <taxon>Pseudomonadati</taxon>
        <taxon>Planctomycetota</taxon>
        <taxon>Planctomycetia</taxon>
        <taxon>Planctomycetales</taxon>
        <taxon>Planctomycetaceae</taxon>
        <taxon>Crateriforma</taxon>
    </lineage>
</organism>
<evidence type="ECO:0000256" key="1">
    <source>
        <dbReference type="ARBA" id="ARBA00022448"/>
    </source>
</evidence>
<evidence type="ECO:0000256" key="2">
    <source>
        <dbReference type="ARBA" id="ARBA00023065"/>
    </source>
</evidence>
<dbReference type="RefSeq" id="WP_145293157.1">
    <property type="nucleotide sequence ID" value="NZ_CP036319.1"/>
</dbReference>
<protein>
    <submittedName>
        <fullName evidence="5">Trk system potassium uptake protein TrkA</fullName>
    </submittedName>
</protein>
<feature type="domain" description="RCK C-terminal" evidence="4">
    <location>
        <begin position="141"/>
        <end position="222"/>
    </location>
</feature>
<comment type="caution">
    <text evidence="5">The sequence shown here is derived from an EMBL/GenBank/DDBJ whole genome shotgun (WGS) entry which is preliminary data.</text>
</comment>
<keyword evidence="1" id="KW-0813">Transport</keyword>
<dbReference type="Pfam" id="PF02080">
    <property type="entry name" value="TrkA_C"/>
    <property type="match status" value="2"/>
</dbReference>
<dbReference type="InterPro" id="IPR036291">
    <property type="entry name" value="NAD(P)-bd_dom_sf"/>
</dbReference>
<dbReference type="GO" id="GO:0006813">
    <property type="term" value="P:potassium ion transport"/>
    <property type="evidence" value="ECO:0007669"/>
    <property type="project" value="InterPro"/>
</dbReference>
<dbReference type="OrthoDB" id="9775180at2"/>
<dbReference type="Proteomes" id="UP000317238">
    <property type="component" value="Unassembled WGS sequence"/>
</dbReference>
<dbReference type="InterPro" id="IPR006037">
    <property type="entry name" value="RCK_C"/>
</dbReference>
<dbReference type="GO" id="GO:0008324">
    <property type="term" value="F:monoatomic cation transmembrane transporter activity"/>
    <property type="evidence" value="ECO:0007669"/>
    <property type="project" value="InterPro"/>
</dbReference>
<evidence type="ECO:0000259" key="3">
    <source>
        <dbReference type="PROSITE" id="PS51201"/>
    </source>
</evidence>
<keyword evidence="2" id="KW-0406">Ion transport</keyword>
<dbReference type="SUPFAM" id="SSF51735">
    <property type="entry name" value="NAD(P)-binding Rossmann-fold domains"/>
    <property type="match status" value="2"/>
</dbReference>
<dbReference type="AlphaFoldDB" id="A0A5C5YAQ2"/>
<evidence type="ECO:0000313" key="6">
    <source>
        <dbReference type="Proteomes" id="UP000317238"/>
    </source>
</evidence>
<feature type="domain" description="RCK N-terminal" evidence="3">
    <location>
        <begin position="229"/>
        <end position="346"/>
    </location>
</feature>
<dbReference type="Gene3D" id="3.40.50.720">
    <property type="entry name" value="NAD(P)-binding Rossmann-like Domain"/>
    <property type="match status" value="2"/>
</dbReference>
<dbReference type="InterPro" id="IPR050721">
    <property type="entry name" value="Trk_Ktr_HKT_K-transport"/>
</dbReference>
<dbReference type="SUPFAM" id="SSF116726">
    <property type="entry name" value="TrkA C-terminal domain-like"/>
    <property type="match status" value="2"/>
</dbReference>
<dbReference type="PROSITE" id="PS51201">
    <property type="entry name" value="RCK_N"/>
    <property type="match status" value="2"/>
</dbReference>
<gene>
    <name evidence="5" type="primary">trkA</name>
    <name evidence="5" type="ORF">Pan14r_47800</name>
</gene>
<dbReference type="InterPro" id="IPR003148">
    <property type="entry name" value="RCK_N"/>
</dbReference>
<sequence>MRVLTLGGGTVGRWVADMLCRRRHSVTVIDNDPENVRRLNSELDVRAIEGSASQATLLFQADVLSADLCLAVTGDDEVNIVGASMAKALGARRSIARVYAPALRDLSTFDYQSHFRIDSLLSLEQLSALELARAIRNPDSIPLEHFARGQLEVYELDVATGADAAGQRLTDLKLPSGVRVGSIARDGRMWIASGADETRPGDRVSLVGMPDDVAKARDLFSGSTGKKRASKVMVAGGGETGYHVAASLCSHGYRVTLLELAAHRCDILAKLLPEVTVVNANANRRSILEDEGAGTVDYFVACTGNDENNIMAGVEARELGASRVLCLVGRPDYANVVGKLGIDRAVSERDVVARQILGFLNEGAIISQRKLPNGAIAVCELEVMEGSRVTQAPLADLPLAGRCLIAGFQRDGFVRVPRADDTLQADDIVVALVDQDAAGECLPLFDRG</sequence>
<feature type="domain" description="RCK C-terminal" evidence="4">
    <location>
        <begin position="366"/>
        <end position="447"/>
    </location>
</feature>
<evidence type="ECO:0000259" key="4">
    <source>
        <dbReference type="PROSITE" id="PS51202"/>
    </source>
</evidence>
<dbReference type="Gene3D" id="3.30.70.1450">
    <property type="entry name" value="Regulator of K+ conductance, C-terminal domain"/>
    <property type="match status" value="2"/>
</dbReference>
<dbReference type="PANTHER" id="PTHR43833:SF5">
    <property type="entry name" value="TRK SYSTEM POTASSIUM UPTAKE PROTEIN TRKA"/>
    <property type="match status" value="1"/>
</dbReference>
<dbReference type="Pfam" id="PF02254">
    <property type="entry name" value="TrkA_N"/>
    <property type="match status" value="2"/>
</dbReference>
<feature type="domain" description="RCK N-terminal" evidence="3">
    <location>
        <begin position="1"/>
        <end position="121"/>
    </location>
</feature>
<accession>A0A5C5YAQ2</accession>
<dbReference type="PROSITE" id="PS51202">
    <property type="entry name" value="RCK_C"/>
    <property type="match status" value="2"/>
</dbReference>
<name>A0A5C5YAQ2_9PLAN</name>
<proteinExistence type="predicted"/>
<dbReference type="PANTHER" id="PTHR43833">
    <property type="entry name" value="POTASSIUM CHANNEL PROTEIN 2-RELATED-RELATED"/>
    <property type="match status" value="1"/>
</dbReference>
<dbReference type="NCBIfam" id="NF007039">
    <property type="entry name" value="PRK09496.3-2"/>
    <property type="match status" value="1"/>
</dbReference>
<dbReference type="InterPro" id="IPR036721">
    <property type="entry name" value="RCK_C_sf"/>
</dbReference>